<dbReference type="PANTHER" id="PTHR43441:SF2">
    <property type="entry name" value="FAMILY ACETYLTRANSFERASE, PUTATIVE (AFU_ORTHOLOGUE AFUA_7G00850)-RELATED"/>
    <property type="match status" value="1"/>
</dbReference>
<dbReference type="EMBL" id="JACCFH010000001">
    <property type="protein sequence ID" value="NYG33671.1"/>
    <property type="molecule type" value="Genomic_DNA"/>
</dbReference>
<protein>
    <submittedName>
        <fullName evidence="2">RimJ/RimL family protein N-acetyltransferase</fullName>
    </submittedName>
</protein>
<reference evidence="2 3" key="1">
    <citation type="submission" date="2020-07" db="EMBL/GenBank/DDBJ databases">
        <title>Genomic Encyclopedia of Archaeal and Bacterial Type Strains, Phase II (KMG-II): from individual species to whole genera.</title>
        <authorList>
            <person name="Goeker M."/>
        </authorList>
    </citation>
    <scope>NUCLEOTIDE SEQUENCE [LARGE SCALE GENOMIC DNA]</scope>
    <source>
        <strain evidence="2 3">DSM 21226</strain>
    </source>
</reference>
<dbReference type="InterPro" id="IPR016181">
    <property type="entry name" value="Acyl_CoA_acyltransferase"/>
</dbReference>
<dbReference type="CDD" id="cd04301">
    <property type="entry name" value="NAT_SF"/>
    <property type="match status" value="1"/>
</dbReference>
<dbReference type="GO" id="GO:0005737">
    <property type="term" value="C:cytoplasm"/>
    <property type="evidence" value="ECO:0007669"/>
    <property type="project" value="TreeGrafter"/>
</dbReference>
<dbReference type="InterPro" id="IPR000182">
    <property type="entry name" value="GNAT_dom"/>
</dbReference>
<evidence type="ECO:0000313" key="3">
    <source>
        <dbReference type="Proteomes" id="UP000518288"/>
    </source>
</evidence>
<evidence type="ECO:0000313" key="2">
    <source>
        <dbReference type="EMBL" id="NYG33671.1"/>
    </source>
</evidence>
<proteinExistence type="predicted"/>
<sequence>MTLALPSVRIESERVQLVPIHAGFTAAMFETFNARVTRYMHPKPSDTVEEMGRFVRDSVAELAAGTNLQMVILSRPDEQFLGCIGLHELDRPDPEMGLWLKEAAQGHGLGREAASALITWARAQNRFTCIRYPVHRRNLASRKIPACHGGVIVKEFRAISGSGVELDLVEYRIPLPPNASDEAARRLPA</sequence>
<name>A0A7Y9U7M6_9BURK</name>
<gene>
    <name evidence="2" type="ORF">BDD16_002657</name>
</gene>
<dbReference type="PROSITE" id="PS51186">
    <property type="entry name" value="GNAT"/>
    <property type="match status" value="1"/>
</dbReference>
<accession>A0A7Y9U7M6</accession>
<dbReference type="Gene3D" id="3.40.630.30">
    <property type="match status" value="1"/>
</dbReference>
<dbReference type="Proteomes" id="UP000518288">
    <property type="component" value="Unassembled WGS sequence"/>
</dbReference>
<dbReference type="Pfam" id="PF13302">
    <property type="entry name" value="Acetyltransf_3"/>
    <property type="match status" value="1"/>
</dbReference>
<comment type="caution">
    <text evidence="2">The sequence shown here is derived from an EMBL/GenBank/DDBJ whole genome shotgun (WGS) entry which is preliminary data.</text>
</comment>
<evidence type="ECO:0000259" key="1">
    <source>
        <dbReference type="PROSITE" id="PS51186"/>
    </source>
</evidence>
<dbReference type="PANTHER" id="PTHR43441">
    <property type="entry name" value="RIBOSOMAL-PROTEIN-SERINE ACETYLTRANSFERASE"/>
    <property type="match status" value="1"/>
</dbReference>
<dbReference type="AlphaFoldDB" id="A0A7Y9U7M6"/>
<feature type="domain" description="N-acetyltransferase" evidence="1">
    <location>
        <begin position="15"/>
        <end position="176"/>
    </location>
</feature>
<dbReference type="RefSeq" id="WP_179634409.1">
    <property type="nucleotide sequence ID" value="NZ_JACCFH010000001.1"/>
</dbReference>
<dbReference type="SUPFAM" id="SSF55729">
    <property type="entry name" value="Acyl-CoA N-acyltransferases (Nat)"/>
    <property type="match status" value="1"/>
</dbReference>
<keyword evidence="3" id="KW-1185">Reference proteome</keyword>
<dbReference type="GO" id="GO:0008999">
    <property type="term" value="F:protein-N-terminal-alanine acetyltransferase activity"/>
    <property type="evidence" value="ECO:0007669"/>
    <property type="project" value="TreeGrafter"/>
</dbReference>
<dbReference type="GO" id="GO:1990189">
    <property type="term" value="F:protein N-terminal-serine acetyltransferase activity"/>
    <property type="evidence" value="ECO:0007669"/>
    <property type="project" value="TreeGrafter"/>
</dbReference>
<organism evidence="2 3">
    <name type="scientific">Sphaerotilus montanus</name>
    <dbReference type="NCBI Taxonomy" id="522889"/>
    <lineage>
        <taxon>Bacteria</taxon>
        <taxon>Pseudomonadati</taxon>
        <taxon>Pseudomonadota</taxon>
        <taxon>Betaproteobacteria</taxon>
        <taxon>Burkholderiales</taxon>
        <taxon>Sphaerotilaceae</taxon>
        <taxon>Sphaerotilus</taxon>
    </lineage>
</organism>
<dbReference type="InterPro" id="IPR051908">
    <property type="entry name" value="Ribosomal_N-acetyltransferase"/>
</dbReference>
<keyword evidence="2" id="KW-0808">Transferase</keyword>